<accession>E9SH82</accession>
<protein>
    <submittedName>
        <fullName evidence="1">Uncharacterized protein</fullName>
    </submittedName>
</protein>
<dbReference type="AlphaFoldDB" id="E9SH82"/>
<dbReference type="Proteomes" id="UP000004259">
    <property type="component" value="Unassembled WGS sequence"/>
</dbReference>
<reference evidence="1 2" key="1">
    <citation type="submission" date="2011-02" db="EMBL/GenBank/DDBJ databases">
        <authorList>
            <person name="Nelson K.E."/>
            <person name="Sutton G."/>
            <person name="Torralba M."/>
            <person name="Durkin S."/>
            <person name="Harkins D."/>
            <person name="Montgomery R."/>
            <person name="Ziemer C."/>
            <person name="Klaassens E."/>
            <person name="Ocuiv P."/>
            <person name="Morrison M."/>
        </authorList>
    </citation>
    <scope>NUCLEOTIDE SEQUENCE [LARGE SCALE GENOMIC DNA]</scope>
    <source>
        <strain evidence="1 2">8</strain>
    </source>
</reference>
<gene>
    <name evidence="1" type="ORF">CUS_7610</name>
</gene>
<dbReference type="EMBL" id="ADKM02000130">
    <property type="protein sequence ID" value="EGC01356.1"/>
    <property type="molecule type" value="Genomic_DNA"/>
</dbReference>
<sequence length="108" mass="11817">MIIKISENGRVTLPAGNVLGYVGEHMLRVHKVIHPQVENAMYTMVLVYDDDTEMTVNINDGEMVMTSGLLSAEGVVKAQFRATRNAGSVVHVLKSEVFTVKIMPSADV</sequence>
<organism evidence="1 2">
    <name type="scientific">Ruminococcus albus 8</name>
    <dbReference type="NCBI Taxonomy" id="246199"/>
    <lineage>
        <taxon>Bacteria</taxon>
        <taxon>Bacillati</taxon>
        <taxon>Bacillota</taxon>
        <taxon>Clostridia</taxon>
        <taxon>Eubacteriales</taxon>
        <taxon>Oscillospiraceae</taxon>
        <taxon>Ruminococcus</taxon>
    </lineage>
</organism>
<name>E9SH82_RUMAL</name>
<evidence type="ECO:0000313" key="1">
    <source>
        <dbReference type="EMBL" id="EGC01356.1"/>
    </source>
</evidence>
<comment type="caution">
    <text evidence="1">The sequence shown here is derived from an EMBL/GenBank/DDBJ whole genome shotgun (WGS) entry which is preliminary data.</text>
</comment>
<keyword evidence="2" id="KW-1185">Reference proteome</keyword>
<proteinExistence type="predicted"/>
<evidence type="ECO:0000313" key="2">
    <source>
        <dbReference type="Proteomes" id="UP000004259"/>
    </source>
</evidence>
<dbReference type="STRING" id="246199.CUS_7610"/>
<dbReference type="RefSeq" id="WP_002852813.1">
    <property type="nucleotide sequence ID" value="NZ_ADKM02000130.1"/>
</dbReference>